<dbReference type="InterPro" id="IPR018357">
    <property type="entry name" value="Hexapep_transf_CS"/>
</dbReference>
<evidence type="ECO:0000256" key="1">
    <source>
        <dbReference type="ARBA" id="ARBA00007274"/>
    </source>
</evidence>
<dbReference type="PROSITE" id="PS00101">
    <property type="entry name" value="HEXAPEP_TRANSFERASES"/>
    <property type="match status" value="1"/>
</dbReference>
<dbReference type="PANTHER" id="PTHR42811">
    <property type="entry name" value="SERINE ACETYLTRANSFERASE"/>
    <property type="match status" value="1"/>
</dbReference>
<dbReference type="Pfam" id="PF00132">
    <property type="entry name" value="Hexapep"/>
    <property type="match status" value="1"/>
</dbReference>
<dbReference type="InterPro" id="IPR011004">
    <property type="entry name" value="Trimer_LpxA-like_sf"/>
</dbReference>
<evidence type="ECO:0000256" key="4">
    <source>
        <dbReference type="ARBA" id="ARBA00023315"/>
    </source>
</evidence>
<dbReference type="Gene3D" id="2.160.10.10">
    <property type="entry name" value="Hexapeptide repeat proteins"/>
    <property type="match status" value="1"/>
</dbReference>
<dbReference type="GO" id="GO:0016746">
    <property type="term" value="F:acyltransferase activity"/>
    <property type="evidence" value="ECO:0007669"/>
    <property type="project" value="UniProtKB-KW"/>
</dbReference>
<evidence type="ECO:0000313" key="5">
    <source>
        <dbReference type="EMBL" id="QEW06242.1"/>
    </source>
</evidence>
<dbReference type="InterPro" id="IPR001451">
    <property type="entry name" value="Hexapep"/>
</dbReference>
<keyword evidence="2 5" id="KW-0808">Transferase</keyword>
<reference evidence="5 6" key="1">
    <citation type="submission" date="2019-09" db="EMBL/GenBank/DDBJ databases">
        <title>Nitrincola iocasae sp. nov., a bacterium isolated from the sediment collected at a cold seep field in South China Sea.</title>
        <authorList>
            <person name="Zhang H."/>
            <person name="Wang H."/>
            <person name="Li C."/>
        </authorList>
    </citation>
    <scope>NUCLEOTIDE SEQUENCE [LARGE SCALE GENOMIC DNA]</scope>
    <source>
        <strain evidence="5 6">KXZD1103</strain>
    </source>
</reference>
<evidence type="ECO:0000313" key="6">
    <source>
        <dbReference type="Proteomes" id="UP000325606"/>
    </source>
</evidence>
<proteinExistence type="inferred from homology"/>
<dbReference type="RefSeq" id="WP_151054389.1">
    <property type="nucleotide sequence ID" value="NZ_CP044222.1"/>
</dbReference>
<dbReference type="SUPFAM" id="SSF51161">
    <property type="entry name" value="Trimeric LpxA-like enzymes"/>
    <property type="match status" value="1"/>
</dbReference>
<dbReference type="CDD" id="cd03354">
    <property type="entry name" value="LbH_SAT"/>
    <property type="match status" value="1"/>
</dbReference>
<dbReference type="Proteomes" id="UP000325606">
    <property type="component" value="Chromosome"/>
</dbReference>
<name>A0A5J6LDC4_9GAMM</name>
<keyword evidence="6" id="KW-1185">Reference proteome</keyword>
<keyword evidence="3" id="KW-0677">Repeat</keyword>
<evidence type="ECO:0000256" key="2">
    <source>
        <dbReference type="ARBA" id="ARBA00022679"/>
    </source>
</evidence>
<evidence type="ECO:0000256" key="3">
    <source>
        <dbReference type="ARBA" id="ARBA00022737"/>
    </source>
</evidence>
<dbReference type="EMBL" id="CP044222">
    <property type="protein sequence ID" value="QEW06242.1"/>
    <property type="molecule type" value="Genomic_DNA"/>
</dbReference>
<dbReference type="AlphaFoldDB" id="A0A5J6LDC4"/>
<accession>A0A5J6LDC4</accession>
<sequence length="199" mass="22057">MPEISPPVSDGRNNENPSELSFINLLKEDYATHGGHIFNQGFFALLCHRFGNWRMSFKNKLVRAPLTLMYLFLRQWCQIFCGIQLDYIVKVGRRVKIEHFGGIIINARQIGDDVIIRQNTTIGIKTVRDPNGRPIIGNRVDIGAGAVIVGNIIIGDDVVIGANSVVSFDVPSGSIVKLPRAEVFPRQDLVVMEGANSVE</sequence>
<protein>
    <submittedName>
        <fullName evidence="5">Serine acetyltransferase</fullName>
    </submittedName>
</protein>
<dbReference type="KEGG" id="nik:F5I99_06875"/>
<comment type="similarity">
    <text evidence="1">Belongs to the transferase hexapeptide repeat family.</text>
</comment>
<organism evidence="5 6">
    <name type="scientific">Nitrincola iocasae</name>
    <dbReference type="NCBI Taxonomy" id="2614693"/>
    <lineage>
        <taxon>Bacteria</taxon>
        <taxon>Pseudomonadati</taxon>
        <taxon>Pseudomonadota</taxon>
        <taxon>Gammaproteobacteria</taxon>
        <taxon>Oceanospirillales</taxon>
        <taxon>Oceanospirillaceae</taxon>
        <taxon>Nitrincola</taxon>
    </lineage>
</organism>
<keyword evidence="4" id="KW-0012">Acyltransferase</keyword>
<dbReference type="InterPro" id="IPR045304">
    <property type="entry name" value="LbH_SAT"/>
</dbReference>
<gene>
    <name evidence="5" type="ORF">F5I99_06875</name>
</gene>